<dbReference type="STRING" id="571915.CMUST_06670"/>
<evidence type="ECO:0000313" key="3">
    <source>
        <dbReference type="Proteomes" id="UP000035199"/>
    </source>
</evidence>
<feature type="compositionally biased region" description="Basic residues" evidence="1">
    <location>
        <begin position="423"/>
        <end position="442"/>
    </location>
</feature>
<dbReference type="EMBL" id="CP011542">
    <property type="protein sequence ID" value="AKK05669.1"/>
    <property type="molecule type" value="Genomic_DNA"/>
</dbReference>
<dbReference type="PATRIC" id="fig|571915.4.peg.1419"/>
<proteinExistence type="predicted"/>
<dbReference type="AlphaFoldDB" id="A0A0G3GX11"/>
<gene>
    <name evidence="2" type="ORF">CMUST_06670</name>
</gene>
<evidence type="ECO:0000256" key="1">
    <source>
        <dbReference type="SAM" id="MobiDB-lite"/>
    </source>
</evidence>
<protein>
    <recommendedName>
        <fullName evidence="4">DUF4034 domain-containing protein</fullName>
    </recommendedName>
</protein>
<name>A0A0G3GX11_9CORY</name>
<dbReference type="KEGG" id="cmv:CMUST_06670"/>
<organism evidence="2 3">
    <name type="scientific">Corynebacterium mustelae</name>
    <dbReference type="NCBI Taxonomy" id="571915"/>
    <lineage>
        <taxon>Bacteria</taxon>
        <taxon>Bacillati</taxon>
        <taxon>Actinomycetota</taxon>
        <taxon>Actinomycetes</taxon>
        <taxon>Mycobacteriales</taxon>
        <taxon>Corynebacteriaceae</taxon>
        <taxon>Corynebacterium</taxon>
    </lineage>
</organism>
<sequence length="442" mass="51189">MVCVTDAKHGGELNCDPTESLPTSTQLRAGMDTYDHRGEAVGTDAGRQAAYQLWPISEKMTEWQEIESLINRTLACETADLLGVKAHCFDIALSTTGDTNDYYQWWDTHNHNCIDFARNHQLWRLYCKAVAKRIERENDRIYRHATGNTSIDREEILARQRDIIGFGEAALATAPSNAGYIFHSLIGVYRSFGGKPAQRAIIDRWIAAASDPRELYEAYFWGFFNTEPDACWPYARHAVEIAEQMVHTAKPDDLHDAAMMLWHCHREVATKNWFNAQLPENMVQKSLRHFDKSITVITTYLADSEGYLSMLVGSYMERGDFCKQHHRYSAARRNYRTAVRLSEEYAQVMAGNALDEHESFNLIDAWLKIAYIDKHRNKPQLVAHTRYVADALINTLPIDEELLPFYRDKLEELSQWCDQHQYPAKRPRTRQPRRTKHRKTKR</sequence>
<evidence type="ECO:0000313" key="2">
    <source>
        <dbReference type="EMBL" id="AKK05669.1"/>
    </source>
</evidence>
<reference evidence="3" key="2">
    <citation type="submission" date="2015-05" db="EMBL/GenBank/DDBJ databases">
        <title>Complete genome sequence of Corynebacterium mustelae DSM 45274, isolated from various tissues of a male ferret with lethal sepsis.</title>
        <authorList>
            <person name="Ruckert C."/>
            <person name="Albersmeier A."/>
            <person name="Winkler A."/>
            <person name="Tauch A."/>
        </authorList>
    </citation>
    <scope>NUCLEOTIDE SEQUENCE [LARGE SCALE GENOMIC DNA]</scope>
    <source>
        <strain evidence="3">DSM 45274</strain>
    </source>
</reference>
<evidence type="ECO:0008006" key="4">
    <source>
        <dbReference type="Google" id="ProtNLM"/>
    </source>
</evidence>
<dbReference type="Proteomes" id="UP000035199">
    <property type="component" value="Chromosome"/>
</dbReference>
<accession>A0A0G3GX11</accession>
<keyword evidence="3" id="KW-1185">Reference proteome</keyword>
<feature type="region of interest" description="Disordered" evidence="1">
    <location>
        <begin position="421"/>
        <end position="442"/>
    </location>
</feature>
<reference evidence="2 3" key="1">
    <citation type="journal article" date="2015" name="Genome Announc.">
        <title>Complete Genome Sequence of the Type Strain Corynebacterium mustelae DSM 45274, Isolated from Various Tissues of a Male Ferret with Lethal Sepsis.</title>
        <authorList>
            <person name="Ruckert C."/>
            <person name="Eimer J."/>
            <person name="Winkler A."/>
            <person name="Tauch A."/>
        </authorList>
    </citation>
    <scope>NUCLEOTIDE SEQUENCE [LARGE SCALE GENOMIC DNA]</scope>
    <source>
        <strain evidence="2 3">DSM 45274</strain>
    </source>
</reference>